<accession>A0ABP1D9Y6</accession>
<proteinExistence type="predicted"/>
<evidence type="ECO:0000313" key="2">
    <source>
        <dbReference type="Proteomes" id="UP001497453"/>
    </source>
</evidence>
<dbReference type="Gene3D" id="3.40.50.1110">
    <property type="entry name" value="SGNH hydrolase"/>
    <property type="match status" value="1"/>
</dbReference>
<evidence type="ECO:0008006" key="3">
    <source>
        <dbReference type="Google" id="ProtNLM"/>
    </source>
</evidence>
<protein>
    <recommendedName>
        <fullName evidence="3">Carbohydrate esterase family 16 protein</fullName>
    </recommendedName>
</protein>
<name>A0ABP1D9Y6_9APHY</name>
<dbReference type="SUPFAM" id="SSF52266">
    <property type="entry name" value="SGNH hydrolase"/>
    <property type="match status" value="1"/>
</dbReference>
<gene>
    <name evidence="1" type="ORF">GFSPODELE1_LOCUS5094</name>
</gene>
<dbReference type="InterPro" id="IPR036514">
    <property type="entry name" value="SGNH_hydro_sf"/>
</dbReference>
<sequence>MPQQTHSHWHGYQSIRHLVIFGASYCDVGYRSTSMLHPSEEHPLGVVFSGYNWAEDNKPNWVGYLITEFAPGHNILVYDYAVGGDRVDGVVSQIQRHFIPTVGQKPDWAPWSSGDTLFITWVGINDCAFLGTEEGIRKSIDKLFDQQDCLYATGARNFLLIDVPPIHRSPGVLVSRAESTSLAIQLWNKILQEAIAHFNSTHSDATALIYSSYDLFTRILDDPVAYGFQVEDRRKRGGGIWKDNIHPKARVHQEIAREISALLEMRPVFGDTDVAESLLPDPPQQGCFRAQLLGCGLVD</sequence>
<evidence type="ECO:0000313" key="1">
    <source>
        <dbReference type="EMBL" id="CAL1704675.1"/>
    </source>
</evidence>
<reference evidence="2" key="1">
    <citation type="submission" date="2024-04" db="EMBL/GenBank/DDBJ databases">
        <authorList>
            <person name="Shaw F."/>
            <person name="Minotto A."/>
        </authorList>
    </citation>
    <scope>NUCLEOTIDE SEQUENCE [LARGE SCALE GENOMIC DNA]</scope>
</reference>
<dbReference type="InterPro" id="IPR001087">
    <property type="entry name" value="GDSL"/>
</dbReference>
<keyword evidence="2" id="KW-1185">Reference proteome</keyword>
<dbReference type="EMBL" id="OZ037946">
    <property type="protein sequence ID" value="CAL1704675.1"/>
    <property type="molecule type" value="Genomic_DNA"/>
</dbReference>
<dbReference type="Pfam" id="PF00657">
    <property type="entry name" value="Lipase_GDSL"/>
    <property type="match status" value="1"/>
</dbReference>
<dbReference type="Proteomes" id="UP001497453">
    <property type="component" value="Chromosome 3"/>
</dbReference>
<organism evidence="1 2">
    <name type="scientific">Somion occarium</name>
    <dbReference type="NCBI Taxonomy" id="3059160"/>
    <lineage>
        <taxon>Eukaryota</taxon>
        <taxon>Fungi</taxon>
        <taxon>Dikarya</taxon>
        <taxon>Basidiomycota</taxon>
        <taxon>Agaricomycotina</taxon>
        <taxon>Agaricomycetes</taxon>
        <taxon>Polyporales</taxon>
        <taxon>Cerrenaceae</taxon>
        <taxon>Somion</taxon>
    </lineage>
</organism>